<accession>A0A9Q6LHY6</accession>
<dbReference type="EMBL" id="CP038908">
    <property type="protein sequence ID" value="QGO04458.1"/>
    <property type="molecule type" value="Genomic_DNA"/>
</dbReference>
<dbReference type="EMBL" id="CP038909">
    <property type="protein sequence ID" value="QGO07581.1"/>
    <property type="molecule type" value="Genomic_DNA"/>
</dbReference>
<dbReference type="EMBL" id="CP038908">
    <property type="protein sequence ID" value="QGO04513.1"/>
    <property type="molecule type" value="Genomic_DNA"/>
</dbReference>
<protein>
    <submittedName>
        <fullName evidence="2">Transposase</fullName>
    </submittedName>
</protein>
<dbReference type="Proteomes" id="UP000422232">
    <property type="component" value="Plasmid unnamed1"/>
</dbReference>
<evidence type="ECO:0000259" key="1">
    <source>
        <dbReference type="Pfam" id="PF04986"/>
    </source>
</evidence>
<keyword evidence="5" id="KW-0614">Plasmid</keyword>
<evidence type="ECO:0000313" key="5">
    <source>
        <dbReference type="EMBL" id="QGO07581.1"/>
    </source>
</evidence>
<dbReference type="EMBL" id="CP038908">
    <property type="protein sequence ID" value="QGO04681.1"/>
    <property type="molecule type" value="Genomic_DNA"/>
</dbReference>
<dbReference type="Pfam" id="PF04986">
    <property type="entry name" value="Y2_Tnp"/>
    <property type="match status" value="1"/>
</dbReference>
<dbReference type="Proteomes" id="UP000422232">
    <property type="component" value="Chromosome"/>
</dbReference>
<dbReference type="GO" id="GO:0006313">
    <property type="term" value="P:DNA transposition"/>
    <property type="evidence" value="ECO:0007669"/>
    <property type="project" value="InterPro"/>
</dbReference>
<dbReference type="RefSeq" id="WP_081377350.1">
    <property type="nucleotide sequence ID" value="NZ_CP013761.1"/>
</dbReference>
<dbReference type="GO" id="GO:0004803">
    <property type="term" value="F:transposase activity"/>
    <property type="evidence" value="ECO:0007669"/>
    <property type="project" value="InterPro"/>
</dbReference>
<evidence type="ECO:0000313" key="4">
    <source>
        <dbReference type="EMBL" id="QGO04681.1"/>
    </source>
</evidence>
<name>A0A9Q6LHY6_PISSA</name>
<proteinExistence type="predicted"/>
<evidence type="ECO:0000313" key="3">
    <source>
        <dbReference type="EMBL" id="QGO04513.1"/>
    </source>
</evidence>
<gene>
    <name evidence="2" type="ORF">Psal009_00326</name>
    <name evidence="3" type="ORF">Psal009_00382</name>
    <name evidence="4" type="ORF">Psal009_00553</name>
    <name evidence="5" type="ORF">Psal009_03539</name>
</gene>
<feature type="domain" description="Transposase IS801/IS1294" evidence="1">
    <location>
        <begin position="30"/>
        <end position="195"/>
    </location>
</feature>
<evidence type="ECO:0000313" key="6">
    <source>
        <dbReference type="Proteomes" id="UP000422232"/>
    </source>
</evidence>
<reference evidence="2 6" key="1">
    <citation type="submission" date="2019-04" db="EMBL/GenBank/DDBJ databases">
        <title>Complete genome sequencing of Piscirickettsia salmonis strain Psal-009.</title>
        <authorList>
            <person name="Schober I."/>
            <person name="Bunk B."/>
            <person name="Sproer C."/>
            <person name="Carril G.P."/>
            <person name="Riedel T."/>
            <person name="Flores-Herrera P.A."/>
            <person name="Nourdin-Galindo G."/>
            <person name="Marshall S.H."/>
            <person name="Overmann J."/>
        </authorList>
    </citation>
    <scope>NUCLEOTIDE SEQUENCE [LARGE SCALE GENOMIC DNA]</scope>
    <source>
        <strain evidence="2 6">Psal-009</strain>
        <plasmid evidence="5 6">unnamed1</plasmid>
    </source>
</reference>
<sequence length="271" mass="32264">MLSCIFRAELSSASAEVYPQALLAPRGARNVHVHISVTRGGYDEANDSWSEIYFTRKVIMPMWRYAVTNLLRQTYKAKELTIPDEYQGEISGLTTFNRFLNREYQKFWKVHFAQPKENHQHNVDYLGRYIKRPALANARMEHYDGNVVIFRYLDHKTKQQKMKKQSIDDFIDRLTQHIPDKFFKMIRYYGFLSYRTRTIILPKIYDLVGQTIETYQQVTFTSLMKSNFNYNPLKCILCGNQLRRVSTQFGLTLREKYNYYEELATSRFRGF</sequence>
<dbReference type="AlphaFoldDB" id="A0A9Q6LHY6"/>
<dbReference type="GO" id="GO:0003677">
    <property type="term" value="F:DNA binding"/>
    <property type="evidence" value="ECO:0007669"/>
    <property type="project" value="InterPro"/>
</dbReference>
<dbReference type="PANTHER" id="PTHR37023:SF1">
    <property type="entry name" value="ISSOD25 TRANSPOSASE TNPA_ISSOD25"/>
    <property type="match status" value="1"/>
</dbReference>
<organism evidence="2 6">
    <name type="scientific">Piscirickettsia salmonis</name>
    <dbReference type="NCBI Taxonomy" id="1238"/>
    <lineage>
        <taxon>Bacteria</taxon>
        <taxon>Pseudomonadati</taxon>
        <taxon>Pseudomonadota</taxon>
        <taxon>Gammaproteobacteria</taxon>
        <taxon>Thiotrichales</taxon>
        <taxon>Piscirickettsiaceae</taxon>
        <taxon>Piscirickettsia</taxon>
    </lineage>
</organism>
<geneLocation type="plasmid" evidence="5 6">
    <name>unnamed1</name>
</geneLocation>
<dbReference type="PANTHER" id="PTHR37023">
    <property type="entry name" value="TRANSPOSASE"/>
    <property type="match status" value="1"/>
</dbReference>
<keyword evidence="6" id="KW-1185">Reference proteome</keyword>
<dbReference type="InterPro" id="IPR007069">
    <property type="entry name" value="Transposase_32"/>
</dbReference>
<evidence type="ECO:0000313" key="2">
    <source>
        <dbReference type="EMBL" id="QGO04458.1"/>
    </source>
</evidence>
<dbReference type="GeneID" id="66742591"/>